<name>A0A438IQ44_VITVI</name>
<proteinExistence type="predicted"/>
<dbReference type="InterPro" id="IPR053063">
    <property type="entry name" value="PWWP_domain_containing_PDP"/>
</dbReference>
<dbReference type="EMBL" id="QGNW01000091">
    <property type="protein sequence ID" value="RVW98829.1"/>
    <property type="molecule type" value="Genomic_DNA"/>
</dbReference>
<accession>A0A438IQ44</accession>
<dbReference type="SMART" id="SM00293">
    <property type="entry name" value="PWWP"/>
    <property type="match status" value="1"/>
</dbReference>
<dbReference type="PROSITE" id="PS50812">
    <property type="entry name" value="PWWP"/>
    <property type="match status" value="1"/>
</dbReference>
<feature type="domain" description="PWWP" evidence="2">
    <location>
        <begin position="203"/>
        <end position="264"/>
    </location>
</feature>
<evidence type="ECO:0000313" key="4">
    <source>
        <dbReference type="Proteomes" id="UP000288805"/>
    </source>
</evidence>
<evidence type="ECO:0000313" key="3">
    <source>
        <dbReference type="EMBL" id="RVW98829.1"/>
    </source>
</evidence>
<protein>
    <recommendedName>
        <fullName evidence="2">PWWP domain-containing protein</fullName>
    </recommendedName>
</protein>
<feature type="region of interest" description="Disordered" evidence="1">
    <location>
        <begin position="362"/>
        <end position="393"/>
    </location>
</feature>
<dbReference type="PANTHER" id="PTHR42851">
    <property type="entry name" value="ALDOLASE-RELATED"/>
    <property type="match status" value="1"/>
</dbReference>
<dbReference type="CDD" id="cd05162">
    <property type="entry name" value="PWWP"/>
    <property type="match status" value="1"/>
</dbReference>
<comment type="caution">
    <text evidence="3">The sequence shown here is derived from an EMBL/GenBank/DDBJ whole genome shotgun (WGS) entry which is preliminary data.</text>
</comment>
<gene>
    <name evidence="3" type="ORF">CK203_023979</name>
</gene>
<dbReference type="InterPro" id="IPR000313">
    <property type="entry name" value="PWWP_dom"/>
</dbReference>
<evidence type="ECO:0000256" key="1">
    <source>
        <dbReference type="SAM" id="MobiDB-lite"/>
    </source>
</evidence>
<dbReference type="Gene3D" id="2.30.30.140">
    <property type="match status" value="1"/>
</dbReference>
<dbReference type="PANTHER" id="PTHR42851:SF19">
    <property type="entry name" value="PWWP DOMAIN-CONTAINING PROTEIN 2-RELATED"/>
    <property type="match status" value="1"/>
</dbReference>
<dbReference type="Proteomes" id="UP000288805">
    <property type="component" value="Unassembled WGS sequence"/>
</dbReference>
<evidence type="ECO:0000259" key="2">
    <source>
        <dbReference type="PROSITE" id="PS50812"/>
    </source>
</evidence>
<organism evidence="3 4">
    <name type="scientific">Vitis vinifera</name>
    <name type="common">Grape</name>
    <dbReference type="NCBI Taxonomy" id="29760"/>
    <lineage>
        <taxon>Eukaryota</taxon>
        <taxon>Viridiplantae</taxon>
        <taxon>Streptophyta</taxon>
        <taxon>Embryophyta</taxon>
        <taxon>Tracheophyta</taxon>
        <taxon>Spermatophyta</taxon>
        <taxon>Magnoliopsida</taxon>
        <taxon>eudicotyledons</taxon>
        <taxon>Gunneridae</taxon>
        <taxon>Pentapetalae</taxon>
        <taxon>rosids</taxon>
        <taxon>Vitales</taxon>
        <taxon>Vitaceae</taxon>
        <taxon>Viteae</taxon>
        <taxon>Vitis</taxon>
    </lineage>
</organism>
<sequence length="469" mass="52458">MGSANERSEVEEGRGKMPVIDDLEWLVLGSKGGVVNTSALCGKSLFSESNELENEVGRGSNEVNTLGVAGEENLIDVEVLADKMMDKRLENEKEEEVFQVAETSINKIFGVQVSEVGLSTVNESNTVNLVVDLNPYIDADENQKSRASISHKGKENVDCCINQVELNGNHDLVIKEQVKNVEKAKNLQQQNVKCAASDLEFEVSDLVWGKVRSHPWWPGQIFDPLDSSEKAMKYFKKDSFLIAYFGDQTFAWNEVTQLKPFRAHFSQMEKQINLEAFHHAVDCALDEVARRVVFGLTCSCVSEEVRRKIKTQTIVNAGSKKNQHKAHVMKLIDDENLPLLEAKRHFGEAIEDVIEDFKDHEQVLPRKRKSRGQNSSSHEHKVLSGDSMHPSKKQRSLMDLMAGNCSYLKNIEKSSSDKKLKEIGTLLDDSAVTDRGRFAAPHSQKTLGVGDSFCRVANPTEWVNPNAQA</sequence>
<dbReference type="Pfam" id="PF00855">
    <property type="entry name" value="PWWP"/>
    <property type="match status" value="1"/>
</dbReference>
<dbReference type="AlphaFoldDB" id="A0A438IQ44"/>
<reference evidence="3 4" key="1">
    <citation type="journal article" date="2018" name="PLoS Genet.">
        <title>Population sequencing reveals clonal diversity and ancestral inbreeding in the grapevine cultivar Chardonnay.</title>
        <authorList>
            <person name="Roach M.J."/>
            <person name="Johnson D.L."/>
            <person name="Bohlmann J."/>
            <person name="van Vuuren H.J."/>
            <person name="Jones S.J."/>
            <person name="Pretorius I.S."/>
            <person name="Schmidt S.A."/>
            <person name="Borneman A.R."/>
        </authorList>
    </citation>
    <scope>NUCLEOTIDE SEQUENCE [LARGE SCALE GENOMIC DNA]</scope>
    <source>
        <strain evidence="4">cv. Chardonnay</strain>
        <tissue evidence="3">Leaf</tissue>
    </source>
</reference>
<dbReference type="SUPFAM" id="SSF63748">
    <property type="entry name" value="Tudor/PWWP/MBT"/>
    <property type="match status" value="1"/>
</dbReference>